<dbReference type="FunFam" id="3.90.230.10:FF:000009">
    <property type="entry name" value="xaa-Pro aminopeptidase 2"/>
    <property type="match status" value="1"/>
</dbReference>
<dbReference type="SUPFAM" id="SSF53092">
    <property type="entry name" value="Creatinase/prolidase N-terminal domain"/>
    <property type="match status" value="2"/>
</dbReference>
<protein>
    <submittedName>
        <fullName evidence="7">Xaa-Pro aminopeptidase</fullName>
    </submittedName>
</protein>
<comment type="similarity">
    <text evidence="1">Belongs to the peptidase M24B family.</text>
</comment>
<dbReference type="Pfam" id="PF16188">
    <property type="entry name" value="Peptidase_M24_C"/>
    <property type="match status" value="1"/>
</dbReference>
<evidence type="ECO:0000259" key="4">
    <source>
        <dbReference type="Pfam" id="PF00557"/>
    </source>
</evidence>
<dbReference type="Pfam" id="PF00557">
    <property type="entry name" value="Peptidase_M24"/>
    <property type="match status" value="1"/>
</dbReference>
<dbReference type="Pfam" id="PF01321">
    <property type="entry name" value="Creatinase_N"/>
    <property type="match status" value="1"/>
</dbReference>
<feature type="domain" description="Creatinase N-terminal" evidence="5">
    <location>
        <begin position="11"/>
        <end position="140"/>
    </location>
</feature>
<reference evidence="8" key="1">
    <citation type="submission" date="2016-10" db="EMBL/GenBank/DDBJ databases">
        <authorList>
            <person name="Varghese N."/>
            <person name="Submissions S."/>
        </authorList>
    </citation>
    <scope>NUCLEOTIDE SEQUENCE [LARGE SCALE GENOMIC DNA]</scope>
    <source>
        <strain evidence="8">DSM 23439</strain>
    </source>
</reference>
<dbReference type="Gene3D" id="3.40.350.10">
    <property type="entry name" value="Creatinase/prolidase N-terminal domain"/>
    <property type="match status" value="2"/>
</dbReference>
<dbReference type="PANTHER" id="PTHR43763:SF6">
    <property type="entry name" value="XAA-PRO AMINOPEPTIDASE 1"/>
    <property type="match status" value="1"/>
</dbReference>
<dbReference type="SUPFAM" id="SSF55920">
    <property type="entry name" value="Creatinase/aminopeptidase"/>
    <property type="match status" value="1"/>
</dbReference>
<dbReference type="InterPro" id="IPR000994">
    <property type="entry name" value="Pept_M24"/>
</dbReference>
<dbReference type="AlphaFoldDB" id="A0A1I1LJ13"/>
<dbReference type="PANTHER" id="PTHR43763">
    <property type="entry name" value="XAA-PRO AMINOPEPTIDASE 1"/>
    <property type="match status" value="1"/>
</dbReference>
<dbReference type="OrthoDB" id="9806388at2"/>
<keyword evidence="2" id="KW-0479">Metal-binding</keyword>
<sequence>MTHAIDTPDQRVHALRQIMTQRNLDAWLVPSSDPHLSEYLPGHWQGREWLTGFTGSVGTLLVTHDFAGLWVDSRYWVQAEQELRGSGIEMMKVDQGQQILAPVDWLDVNYPGPTTLGLDGTVLPLAAYRAFKARLGERVTIKSDRDLLEEIWVDRPALPQETITAHDEAFVDQTRAERLTRLYQAMNEANADTHLISTLDDIAWLFNLRGSDVDYNPVFLAHALVDAHHTRLFIDQDKVSDALHETLADDGVVLHDYADIRDHLARLPEATRLLIDPARVTLALIQALPAHITRVESFQPTTLAKACKSASEIDHVRAAMARDGAALCRFLCWLDMTLASGDALDELTIDARLTAERTREKHFISRSFPTIAGFNANGALPHYRATEAAHSNIEGQGLLLIDSGAQYLDGTTDITRVIPVGEPTAAQKADYTRVLKGMMALSRTRFPEGIEAPRLDAIARAPLWAAGLDYGHGTGHGVGYCLNVHEGPQVISRGAMPTPQTAMREGMITSIEPGLYRPNQWGIRIENLVANRRVTDGTGIDAEAFLEFETLTLCPIDPRLIERSLLRDDEIAWLDDYHRTVFERLAPTLDDDTRTWLEEKTQPLAR</sequence>
<dbReference type="RefSeq" id="WP_090134535.1">
    <property type="nucleotide sequence ID" value="NZ_FOLY01000005.1"/>
</dbReference>
<evidence type="ECO:0000259" key="6">
    <source>
        <dbReference type="Pfam" id="PF16188"/>
    </source>
</evidence>
<feature type="domain" description="Peptidase M24" evidence="4">
    <location>
        <begin position="315"/>
        <end position="529"/>
    </location>
</feature>
<keyword evidence="3" id="KW-0378">Hydrolase</keyword>
<evidence type="ECO:0000313" key="7">
    <source>
        <dbReference type="EMBL" id="SFC73021.1"/>
    </source>
</evidence>
<dbReference type="InterPro" id="IPR036005">
    <property type="entry name" value="Creatinase/aminopeptidase-like"/>
</dbReference>
<dbReference type="GO" id="GO:0005737">
    <property type="term" value="C:cytoplasm"/>
    <property type="evidence" value="ECO:0007669"/>
    <property type="project" value="UniProtKB-ARBA"/>
</dbReference>
<organism evidence="7 8">
    <name type="scientific">Kushneria avicenniae</name>
    <dbReference type="NCBI Taxonomy" id="402385"/>
    <lineage>
        <taxon>Bacteria</taxon>
        <taxon>Pseudomonadati</taxon>
        <taxon>Pseudomonadota</taxon>
        <taxon>Gammaproteobacteria</taxon>
        <taxon>Oceanospirillales</taxon>
        <taxon>Halomonadaceae</taxon>
        <taxon>Kushneria</taxon>
    </lineage>
</organism>
<dbReference type="Pfam" id="PF16189">
    <property type="entry name" value="Creatinase_N_2"/>
    <property type="match status" value="1"/>
</dbReference>
<evidence type="ECO:0000256" key="2">
    <source>
        <dbReference type="ARBA" id="ARBA00022723"/>
    </source>
</evidence>
<proteinExistence type="inferred from homology"/>
<keyword evidence="7" id="KW-0031">Aminopeptidase</keyword>
<dbReference type="GO" id="GO:0046872">
    <property type="term" value="F:metal ion binding"/>
    <property type="evidence" value="ECO:0007669"/>
    <property type="project" value="UniProtKB-KW"/>
</dbReference>
<evidence type="ECO:0000256" key="1">
    <source>
        <dbReference type="ARBA" id="ARBA00008766"/>
    </source>
</evidence>
<dbReference type="Gene3D" id="3.90.230.10">
    <property type="entry name" value="Creatinase/methionine aminopeptidase superfamily"/>
    <property type="match status" value="1"/>
</dbReference>
<dbReference type="GO" id="GO:0070006">
    <property type="term" value="F:metalloaminopeptidase activity"/>
    <property type="evidence" value="ECO:0007669"/>
    <property type="project" value="InterPro"/>
</dbReference>
<name>A0A1I1LJ13_9GAMM</name>
<gene>
    <name evidence="7" type="ORF">SAMN05421848_2498</name>
</gene>
<keyword evidence="7" id="KW-0645">Protease</keyword>
<keyword evidence="8" id="KW-1185">Reference proteome</keyword>
<dbReference type="InterPro" id="IPR033740">
    <property type="entry name" value="Pept_M24B"/>
</dbReference>
<dbReference type="InterPro" id="IPR032416">
    <property type="entry name" value="Peptidase_M24_C"/>
</dbReference>
<evidence type="ECO:0000313" key="8">
    <source>
        <dbReference type="Proteomes" id="UP000199046"/>
    </source>
</evidence>
<dbReference type="InterPro" id="IPR000587">
    <property type="entry name" value="Creatinase_N"/>
</dbReference>
<feature type="domain" description="Peptidase M24 C-terminal" evidence="6">
    <location>
        <begin position="545"/>
        <end position="604"/>
    </location>
</feature>
<dbReference type="EMBL" id="FOLY01000005">
    <property type="protein sequence ID" value="SFC73021.1"/>
    <property type="molecule type" value="Genomic_DNA"/>
</dbReference>
<evidence type="ECO:0000259" key="5">
    <source>
        <dbReference type="Pfam" id="PF01321"/>
    </source>
</evidence>
<dbReference type="InterPro" id="IPR050422">
    <property type="entry name" value="X-Pro_aminopeptidase_P"/>
</dbReference>
<dbReference type="InterPro" id="IPR029149">
    <property type="entry name" value="Creatin/AminoP/Spt16_N"/>
</dbReference>
<dbReference type="Proteomes" id="UP000199046">
    <property type="component" value="Unassembled WGS sequence"/>
</dbReference>
<evidence type="ECO:0000256" key="3">
    <source>
        <dbReference type="ARBA" id="ARBA00022801"/>
    </source>
</evidence>
<dbReference type="CDD" id="cd01085">
    <property type="entry name" value="APP"/>
    <property type="match status" value="1"/>
</dbReference>
<dbReference type="STRING" id="402385.SAMN05421848_2498"/>
<accession>A0A1I1LJ13</accession>